<proteinExistence type="predicted"/>
<dbReference type="Gene3D" id="3.40.50.300">
    <property type="entry name" value="P-loop containing nucleotide triphosphate hydrolases"/>
    <property type="match status" value="1"/>
</dbReference>
<dbReference type="AlphaFoldDB" id="A0A6M3IZ85"/>
<protein>
    <recommendedName>
        <fullName evidence="2">Terminase</fullName>
    </recommendedName>
</protein>
<dbReference type="SUPFAM" id="SSF52540">
    <property type="entry name" value="P-loop containing nucleoside triphosphate hydrolases"/>
    <property type="match status" value="1"/>
</dbReference>
<accession>A0A6M3IZ85</accession>
<evidence type="ECO:0008006" key="2">
    <source>
        <dbReference type="Google" id="ProtNLM"/>
    </source>
</evidence>
<organism evidence="1">
    <name type="scientific">viral metagenome</name>
    <dbReference type="NCBI Taxonomy" id="1070528"/>
    <lineage>
        <taxon>unclassified sequences</taxon>
        <taxon>metagenomes</taxon>
        <taxon>organismal metagenomes</taxon>
    </lineage>
</organism>
<reference evidence="1" key="1">
    <citation type="submission" date="2020-03" db="EMBL/GenBank/DDBJ databases">
        <title>The deep terrestrial virosphere.</title>
        <authorList>
            <person name="Holmfeldt K."/>
            <person name="Nilsson E."/>
            <person name="Simone D."/>
            <person name="Lopez-Fernandez M."/>
            <person name="Wu X."/>
            <person name="de Brujin I."/>
            <person name="Lundin D."/>
            <person name="Andersson A."/>
            <person name="Bertilsson S."/>
            <person name="Dopson M."/>
        </authorList>
    </citation>
    <scope>NUCLEOTIDE SEQUENCE</scope>
    <source>
        <strain evidence="1">MM415B00745</strain>
    </source>
</reference>
<sequence length="509" mass="58409">MKFDLPEANYSSYVPAQDAELKELVAMCYGSHKVFAKTMFPGRFRNPFSAALHDPIFKILDNKKIRKTCVVAPRGIGKTSIVDLVAPAHGIVFEDEKFIVPISHSSPHAMMQSESLKSNLTTGLIRQIFGPFESANFSKEIWETANGIGVMPRGSRQQVRGLLFKDWRPSLIIVDDLEDPENMDNDDQRKKKLEWFFADVVNSVEWADQNWRIIVIGSLLHEDSVVAHLIDDPAWYSLRLELCDDNYNSNWPEVITKEMILDKVAEAKRQRLLDVFFREFRGLPQSTTDAAFMQTMFQDYNEGDEKLWDKPEVETVIICDPAKTATEMSCDTAIEAWGIDCIANKLYMRELLLGKFRPDEIIGNIFRMCDNYDTHIIAVEVTGLNEFITQPMRNEALRRGRMYEIIELKAGRDAKEDRVKGLLPYYRQGLVYHNPATAGALESQLLSYPRSKRWDAMDCAAYVVKVMDEGDRYFAYRKADEGEDPYAIENEYGELKNERDEVIRMPIGA</sequence>
<dbReference type="InterPro" id="IPR027417">
    <property type="entry name" value="P-loop_NTPase"/>
</dbReference>
<name>A0A6M3IZ85_9ZZZZ</name>
<dbReference type="EMBL" id="MT141477">
    <property type="protein sequence ID" value="QJA62658.1"/>
    <property type="molecule type" value="Genomic_DNA"/>
</dbReference>
<evidence type="ECO:0000313" key="1">
    <source>
        <dbReference type="EMBL" id="QJA62658.1"/>
    </source>
</evidence>
<gene>
    <name evidence="1" type="ORF">MM415B00745_0025</name>
</gene>